<keyword evidence="3" id="KW-0812">Transmembrane</keyword>
<evidence type="ECO:0000256" key="1">
    <source>
        <dbReference type="ARBA" id="ARBA00004370"/>
    </source>
</evidence>
<dbReference type="PANTHER" id="PTHR47666:SF1">
    <property type="entry name" value="PROTEIN VASCULAR ASSOCIATED DEATH 1, CHLOROPLASTIC"/>
    <property type="match status" value="1"/>
</dbReference>
<sequence length="412" mass="47502">MPQFNRDKTTNTWEVRIRTILMKTATHFLVFSSVFGILLVLLRLDQTAFASLRNSASVLCWSHFLSRYRTAKNSNAPKKDSNVFYRNEKDKEKDDSLNDVYKQRSPTFILKQTMPSVSLKDAAANAIMDSVVKAYFGEVRQDKDEEGYVFEEETSLQERLKNIYKQRSSIFMLRRTKPSLSLKNAATNAVMNSVVKAYFGEYDRSEDEKGIVLEEKTSLFEDNVPSENAWIELSSGKNHSYGEVAIKDKIFECNLDTFFTSFWSNSAKFPLSTYLNEMWNDTDVSISEWKDSGDGFTMKRRVTYQHPTNARMGPKVVPITKEQVIQKYGTHGISLSTTTRIIGVPIADSFVIEDRILISPHDKKRTVMTAQFSVNFVKTTLFKKTLEKDSRQGMKDYWEVFSKWAPRVIETF</sequence>
<keyword evidence="2 3" id="KW-0472">Membrane</keyword>
<evidence type="ECO:0000259" key="4">
    <source>
        <dbReference type="PROSITE" id="PS51778"/>
    </source>
</evidence>
<evidence type="ECO:0000256" key="3">
    <source>
        <dbReference type="SAM" id="Phobius"/>
    </source>
</evidence>
<reference evidence="5" key="1">
    <citation type="submission" date="2021-01" db="EMBL/GenBank/DDBJ databases">
        <authorList>
            <person name="Corre E."/>
            <person name="Pelletier E."/>
            <person name="Niang G."/>
            <person name="Scheremetjew M."/>
            <person name="Finn R."/>
            <person name="Kale V."/>
            <person name="Holt S."/>
            <person name="Cochrane G."/>
            <person name="Meng A."/>
            <person name="Brown T."/>
            <person name="Cohen L."/>
        </authorList>
    </citation>
    <scope>NUCLEOTIDE SEQUENCE</scope>
    <source>
        <strain evidence="5">CCMP826</strain>
    </source>
</reference>
<gene>
    <name evidence="5" type="ORF">HTAM1171_LOCUS964</name>
</gene>
<comment type="subcellular location">
    <subcellularLocation>
        <location evidence="1">Membrane</location>
    </subcellularLocation>
</comment>
<evidence type="ECO:0000256" key="2">
    <source>
        <dbReference type="ARBA" id="ARBA00023136"/>
    </source>
</evidence>
<keyword evidence="3" id="KW-1133">Transmembrane helix</keyword>
<feature type="transmembrane region" description="Helical" evidence="3">
    <location>
        <begin position="20"/>
        <end position="42"/>
    </location>
</feature>
<organism evidence="5">
    <name type="scientific">Helicotheca tamesis</name>
    <dbReference type="NCBI Taxonomy" id="374047"/>
    <lineage>
        <taxon>Eukaryota</taxon>
        <taxon>Sar</taxon>
        <taxon>Stramenopiles</taxon>
        <taxon>Ochrophyta</taxon>
        <taxon>Bacillariophyta</taxon>
        <taxon>Mediophyceae</taxon>
        <taxon>Lithodesmiophycidae</taxon>
        <taxon>Lithodesmiales</taxon>
        <taxon>Lithodesmiaceae</taxon>
        <taxon>Helicotheca</taxon>
    </lineage>
</organism>
<dbReference type="PANTHER" id="PTHR47666">
    <property type="entry name" value="PROTEIN VASCULAR ASSOCIATED DEATH 1, CHLOROPLASTIC"/>
    <property type="match status" value="1"/>
</dbReference>
<dbReference type="PROSITE" id="PS51778">
    <property type="entry name" value="VAST"/>
    <property type="match status" value="1"/>
</dbReference>
<dbReference type="InterPro" id="IPR031968">
    <property type="entry name" value="VASt"/>
</dbReference>
<dbReference type="EMBL" id="HBGV01001577">
    <property type="protein sequence ID" value="CAD9469458.1"/>
    <property type="molecule type" value="Transcribed_RNA"/>
</dbReference>
<feature type="domain" description="VASt" evidence="4">
    <location>
        <begin position="240"/>
        <end position="412"/>
    </location>
</feature>
<proteinExistence type="predicted"/>
<accession>A0A7S2E087</accession>
<dbReference type="Pfam" id="PF16016">
    <property type="entry name" value="VASt"/>
    <property type="match status" value="1"/>
</dbReference>
<name>A0A7S2E087_9STRA</name>
<dbReference type="AlphaFoldDB" id="A0A7S2E087"/>
<protein>
    <recommendedName>
        <fullName evidence="4">VASt domain-containing protein</fullName>
    </recommendedName>
</protein>
<dbReference type="GO" id="GO:0016020">
    <property type="term" value="C:membrane"/>
    <property type="evidence" value="ECO:0007669"/>
    <property type="project" value="UniProtKB-SubCell"/>
</dbReference>
<evidence type="ECO:0000313" key="5">
    <source>
        <dbReference type="EMBL" id="CAD9469458.1"/>
    </source>
</evidence>